<gene>
    <name evidence="2" type="ORF">GSF22_27075</name>
</gene>
<evidence type="ECO:0008006" key="4">
    <source>
        <dbReference type="Google" id="ProtNLM"/>
    </source>
</evidence>
<organism evidence="2 3">
    <name type="scientific">Micromonospora echinofusca</name>
    <dbReference type="NCBI Taxonomy" id="47858"/>
    <lineage>
        <taxon>Bacteria</taxon>
        <taxon>Bacillati</taxon>
        <taxon>Actinomycetota</taxon>
        <taxon>Actinomycetes</taxon>
        <taxon>Micromonosporales</taxon>
        <taxon>Micromonosporaceae</taxon>
        <taxon>Micromonospora</taxon>
    </lineage>
</organism>
<dbReference type="RefSeq" id="WP_208816584.1">
    <property type="nucleotide sequence ID" value="NZ_WVUH01000325.1"/>
</dbReference>
<feature type="transmembrane region" description="Helical" evidence="1">
    <location>
        <begin position="39"/>
        <end position="60"/>
    </location>
</feature>
<dbReference type="EMBL" id="WVUH01000325">
    <property type="protein sequence ID" value="MBO4209624.1"/>
    <property type="molecule type" value="Genomic_DNA"/>
</dbReference>
<keyword evidence="1" id="KW-0812">Transmembrane</keyword>
<proteinExistence type="predicted"/>
<dbReference type="Proteomes" id="UP000823521">
    <property type="component" value="Unassembled WGS sequence"/>
</dbReference>
<keyword evidence="3" id="KW-1185">Reference proteome</keyword>
<comment type="caution">
    <text evidence="2">The sequence shown here is derived from an EMBL/GenBank/DDBJ whole genome shotgun (WGS) entry which is preliminary data.</text>
</comment>
<feature type="transmembrane region" description="Helical" evidence="1">
    <location>
        <begin position="97"/>
        <end position="117"/>
    </location>
</feature>
<name>A0ABS3VYK7_MICEH</name>
<evidence type="ECO:0000256" key="1">
    <source>
        <dbReference type="SAM" id="Phobius"/>
    </source>
</evidence>
<keyword evidence="1" id="KW-0472">Membrane</keyword>
<accession>A0ABS3VYK7</accession>
<keyword evidence="1" id="KW-1133">Transmembrane helix</keyword>
<reference evidence="2 3" key="1">
    <citation type="submission" date="2019-12" db="EMBL/GenBank/DDBJ databases">
        <title>Whole genome sequencing of endophytic Actinobacterium Micromonospora sp. MPMI6T.</title>
        <authorList>
            <person name="Evv R."/>
            <person name="Podile A.R."/>
        </authorList>
    </citation>
    <scope>NUCLEOTIDE SEQUENCE [LARGE SCALE GENOMIC DNA]</scope>
    <source>
        <strain evidence="2 3">MPMI6</strain>
    </source>
</reference>
<feature type="transmembrane region" description="Helical" evidence="1">
    <location>
        <begin position="72"/>
        <end position="91"/>
    </location>
</feature>
<protein>
    <recommendedName>
        <fullName evidence="4">Tryptophan-associated transmembrane protein (Trp_oprn_chp)</fullName>
    </recommendedName>
</protein>
<evidence type="ECO:0000313" key="2">
    <source>
        <dbReference type="EMBL" id="MBO4209624.1"/>
    </source>
</evidence>
<sequence length="130" mass="13333">MRTRVALVLVGLALLGYGIRLLAGTARTPGQAVALGTWLLAGLLLPVLVLPLVGGVGLLVARTLPRPLRTTVAVGAGTSGLLLLVAVPGLAAPTAGVTWGGLLAFLGVFWALLLGATQSRIARDQRRGRW</sequence>
<evidence type="ECO:0000313" key="3">
    <source>
        <dbReference type="Proteomes" id="UP000823521"/>
    </source>
</evidence>